<name>A0A2T4ARD2_TRIHA</name>
<protein>
    <submittedName>
        <fullName evidence="1">Uncharacterized protein</fullName>
    </submittedName>
</protein>
<reference evidence="1 2" key="1">
    <citation type="submission" date="2016-07" db="EMBL/GenBank/DDBJ databases">
        <title>Multiple horizontal gene transfer events from other fungi enriched the ability of initially mycotrophic Trichoderma (Ascomycota) to feed on dead plant biomass.</title>
        <authorList>
            <consortium name="DOE Joint Genome Institute"/>
            <person name="Aerts A."/>
            <person name="Atanasova L."/>
            <person name="Chenthamara K."/>
            <person name="Zhang J."/>
            <person name="Grujic M."/>
            <person name="Henrissat B."/>
            <person name="Kuo A."/>
            <person name="Salamov A."/>
            <person name="Lipzen A."/>
            <person name="Labutti K."/>
            <person name="Barry K."/>
            <person name="Miao Y."/>
            <person name="Rahimi M.J."/>
            <person name="Shen Q."/>
            <person name="Grigoriev I.V."/>
            <person name="Kubicek C.P."/>
            <person name="Druzhinina I.S."/>
        </authorList>
    </citation>
    <scope>NUCLEOTIDE SEQUENCE [LARGE SCALE GENOMIC DNA]</scope>
    <source>
        <strain evidence="1 2">CBS 226.95</strain>
    </source>
</reference>
<evidence type="ECO:0000313" key="2">
    <source>
        <dbReference type="Proteomes" id="UP000241690"/>
    </source>
</evidence>
<dbReference type="EMBL" id="KZ679676">
    <property type="protein sequence ID" value="PTB59609.1"/>
    <property type="molecule type" value="Genomic_DNA"/>
</dbReference>
<keyword evidence="2" id="KW-1185">Reference proteome</keyword>
<gene>
    <name evidence="1" type="ORF">M431DRAFT_309175</name>
</gene>
<accession>A0A2T4ARD2</accession>
<organism evidence="1 2">
    <name type="scientific">Trichoderma harzianum CBS 226.95</name>
    <dbReference type="NCBI Taxonomy" id="983964"/>
    <lineage>
        <taxon>Eukaryota</taxon>
        <taxon>Fungi</taxon>
        <taxon>Dikarya</taxon>
        <taxon>Ascomycota</taxon>
        <taxon>Pezizomycotina</taxon>
        <taxon>Sordariomycetes</taxon>
        <taxon>Hypocreomycetidae</taxon>
        <taxon>Hypocreales</taxon>
        <taxon>Hypocreaceae</taxon>
        <taxon>Trichoderma</taxon>
    </lineage>
</organism>
<dbReference type="RefSeq" id="XP_024779286.1">
    <property type="nucleotide sequence ID" value="XM_024914206.1"/>
</dbReference>
<dbReference type="GeneID" id="36622771"/>
<proteinExistence type="predicted"/>
<evidence type="ECO:0000313" key="1">
    <source>
        <dbReference type="EMBL" id="PTB59609.1"/>
    </source>
</evidence>
<sequence>MFTDSRALVVFSLSLHKSVDKQRRFRALTKQPERFLNPFANVPLHRLPRNLSLLGLVFLLFFVWPRVSSPAQVSPSSSCKHFRRALQGHEGKTAGATFGGAYSTRCGLYQGSRRASTLCRMRTRTLGTSFFANLCLALSLVEALLLSLAKPSRPAWINPMRLLSAESQVVICKALRGTVLDLVSRERPDNRRHARKRKRGGRKII</sequence>
<dbReference type="Proteomes" id="UP000241690">
    <property type="component" value="Unassembled WGS sequence"/>
</dbReference>
<dbReference type="AlphaFoldDB" id="A0A2T4ARD2"/>